<reference evidence="2" key="1">
    <citation type="journal article" date="2020" name="Stud. Mycol.">
        <title>101 Dothideomycetes genomes: a test case for predicting lifestyles and emergence of pathogens.</title>
        <authorList>
            <person name="Haridas S."/>
            <person name="Albert R."/>
            <person name="Binder M."/>
            <person name="Bloem J."/>
            <person name="Labutti K."/>
            <person name="Salamov A."/>
            <person name="Andreopoulos B."/>
            <person name="Baker S."/>
            <person name="Barry K."/>
            <person name="Bills G."/>
            <person name="Bluhm B."/>
            <person name="Cannon C."/>
            <person name="Castanera R."/>
            <person name="Culley D."/>
            <person name="Daum C."/>
            <person name="Ezra D."/>
            <person name="Gonzalez J."/>
            <person name="Henrissat B."/>
            <person name="Kuo A."/>
            <person name="Liang C."/>
            <person name="Lipzen A."/>
            <person name="Lutzoni F."/>
            <person name="Magnuson J."/>
            <person name="Mondo S."/>
            <person name="Nolan M."/>
            <person name="Ohm R."/>
            <person name="Pangilinan J."/>
            <person name="Park H.-J."/>
            <person name="Ramirez L."/>
            <person name="Alfaro M."/>
            <person name="Sun H."/>
            <person name="Tritt A."/>
            <person name="Yoshinaga Y."/>
            <person name="Zwiers L.-H."/>
            <person name="Turgeon B."/>
            <person name="Goodwin S."/>
            <person name="Spatafora J."/>
            <person name="Crous P."/>
            <person name="Grigoriev I."/>
        </authorList>
    </citation>
    <scope>NUCLEOTIDE SEQUENCE</scope>
    <source>
        <strain evidence="2">CBS 113389</strain>
    </source>
</reference>
<evidence type="ECO:0000313" key="3">
    <source>
        <dbReference type="Proteomes" id="UP000799767"/>
    </source>
</evidence>
<proteinExistence type="predicted"/>
<protein>
    <submittedName>
        <fullName evidence="2">Uncharacterized protein</fullName>
    </submittedName>
</protein>
<evidence type="ECO:0000256" key="1">
    <source>
        <dbReference type="SAM" id="MobiDB-lite"/>
    </source>
</evidence>
<evidence type="ECO:0000313" key="2">
    <source>
        <dbReference type="EMBL" id="KAF2478452.1"/>
    </source>
</evidence>
<organism evidence="2 3">
    <name type="scientific">Neohortaea acidophila</name>
    <dbReference type="NCBI Taxonomy" id="245834"/>
    <lineage>
        <taxon>Eukaryota</taxon>
        <taxon>Fungi</taxon>
        <taxon>Dikarya</taxon>
        <taxon>Ascomycota</taxon>
        <taxon>Pezizomycotina</taxon>
        <taxon>Dothideomycetes</taxon>
        <taxon>Dothideomycetidae</taxon>
        <taxon>Mycosphaerellales</taxon>
        <taxon>Teratosphaeriaceae</taxon>
        <taxon>Neohortaea</taxon>
    </lineage>
</organism>
<keyword evidence="3" id="KW-1185">Reference proteome</keyword>
<feature type="region of interest" description="Disordered" evidence="1">
    <location>
        <begin position="92"/>
        <end position="120"/>
    </location>
</feature>
<feature type="compositionally biased region" description="Basic and acidic residues" evidence="1">
    <location>
        <begin position="92"/>
        <end position="104"/>
    </location>
</feature>
<feature type="region of interest" description="Disordered" evidence="1">
    <location>
        <begin position="1"/>
        <end position="43"/>
    </location>
</feature>
<dbReference type="OrthoDB" id="407410at2759"/>
<gene>
    <name evidence="2" type="ORF">BDY17DRAFT_90479</name>
</gene>
<dbReference type="AlphaFoldDB" id="A0A6A6PEU3"/>
<sequence>MASGEGCPRDFEESGEGALASTEADPLLHDTRSDTQATQHRRHMPWAVYREMEDWRRAHGRCITKKGDYNVKPSLLGTAHFHRLNTTATRDWRAGDTESSLSRDRPRRKRRNRQNDERLPRLDQSDDRIWSTLLPSVREMGEKSLWHSALNLVSALPYLILKLTIPLVEKEHDRQCDHGWPRWLLVVQGSIAPQFIWAMLWLNSGPSATADT</sequence>
<dbReference type="GeneID" id="54479819"/>
<name>A0A6A6PEU3_9PEZI</name>
<accession>A0A6A6PEU3</accession>
<dbReference type="RefSeq" id="XP_033585022.1">
    <property type="nucleotide sequence ID" value="XM_033738818.1"/>
</dbReference>
<dbReference type="Proteomes" id="UP000799767">
    <property type="component" value="Unassembled WGS sequence"/>
</dbReference>
<dbReference type="EMBL" id="MU001651">
    <property type="protein sequence ID" value="KAF2478452.1"/>
    <property type="molecule type" value="Genomic_DNA"/>
</dbReference>